<dbReference type="AlphaFoldDB" id="A0A813C0A2"/>
<comment type="caution">
    <text evidence="2">The sequence shown here is derived from an EMBL/GenBank/DDBJ whole genome shotgun (WGS) entry which is preliminary data.</text>
</comment>
<name>A0A813C0A2_9DINO</name>
<dbReference type="PROSITE" id="PS50878">
    <property type="entry name" value="RT_POL"/>
    <property type="match status" value="1"/>
</dbReference>
<evidence type="ECO:0000313" key="3">
    <source>
        <dbReference type="Proteomes" id="UP000601435"/>
    </source>
</evidence>
<dbReference type="InterPro" id="IPR000477">
    <property type="entry name" value="RT_dom"/>
</dbReference>
<evidence type="ECO:0000313" key="2">
    <source>
        <dbReference type="EMBL" id="CAE7935415.1"/>
    </source>
</evidence>
<proteinExistence type="predicted"/>
<organism evidence="2 3">
    <name type="scientific">Symbiodinium necroappetens</name>
    <dbReference type="NCBI Taxonomy" id="1628268"/>
    <lineage>
        <taxon>Eukaryota</taxon>
        <taxon>Sar</taxon>
        <taxon>Alveolata</taxon>
        <taxon>Dinophyceae</taxon>
        <taxon>Suessiales</taxon>
        <taxon>Symbiodiniaceae</taxon>
        <taxon>Symbiodinium</taxon>
    </lineage>
</organism>
<dbReference type="EMBL" id="CAJNJA010083620">
    <property type="protein sequence ID" value="CAE7935415.1"/>
    <property type="molecule type" value="Genomic_DNA"/>
</dbReference>
<gene>
    <name evidence="2" type="ORF">SNEC2469_LOCUS32715</name>
</gene>
<evidence type="ECO:0000259" key="1">
    <source>
        <dbReference type="PROSITE" id="PS50878"/>
    </source>
</evidence>
<keyword evidence="3" id="KW-1185">Reference proteome</keyword>
<protein>
    <recommendedName>
        <fullName evidence="1">Reverse transcriptase domain-containing protein</fullName>
    </recommendedName>
</protein>
<dbReference type="InterPro" id="IPR043502">
    <property type="entry name" value="DNA/RNA_pol_sf"/>
</dbReference>
<feature type="domain" description="Reverse transcriptase" evidence="1">
    <location>
        <begin position="92"/>
        <end position="334"/>
    </location>
</feature>
<feature type="non-terminal residue" evidence="2">
    <location>
        <position position="489"/>
    </location>
</feature>
<dbReference type="Proteomes" id="UP000601435">
    <property type="component" value="Unassembled WGS sequence"/>
</dbReference>
<dbReference type="OrthoDB" id="444688at2759"/>
<accession>A0A813C0A2</accession>
<dbReference type="Pfam" id="PF00078">
    <property type="entry name" value="RVT_1"/>
    <property type="match status" value="1"/>
</dbReference>
<dbReference type="SUPFAM" id="SSF56672">
    <property type="entry name" value="DNA/RNA polymerases"/>
    <property type="match status" value="1"/>
</dbReference>
<reference evidence="2" key="1">
    <citation type="submission" date="2021-02" db="EMBL/GenBank/DDBJ databases">
        <authorList>
            <person name="Dougan E. K."/>
            <person name="Rhodes N."/>
            <person name="Thang M."/>
            <person name="Chan C."/>
        </authorList>
    </citation>
    <scope>NUCLEOTIDE SEQUENCE</scope>
</reference>
<sequence>MRRLSALASATGWMHQKHAQYEATEVELKSSLNERRRSAIAAWKIRMRDLSKVQDIRAQVRSTSAGLDGITFHHIGDLEDEHLQRLAALFNAFDNWLPFPTSWNTARLICIAKDDGSARPLSILHTVYRMWAARTVKHLSEWCSWFPDELVGGGSGGPPAVVTGNEVSSWLAAAYGDGTFLAGASLDTRKCFDSVSLLSLRVLLRGAGAPFCMFNVLNIWQSLTRYVWTIDGPTGVTIKATVQKGLPQGDPLAPWALNLVMAAWVWSLPKLDLLRVFLDDRCLLHKDVGTLASALRCTTVFDAAFGLSIHPLKSCRFFVEPAQDDGSVRRGLLAAYLKGLYAEGTPVSQLVIDKLRLVRHVLKLLGWSWPDWEHVCSREDCSISLTDLARKDRVGIDRRRTLQPLIELGCRRRTFGWDGSDLGARYARFLADALWSRHRLFKASKVADARCRRCGLDDEHTDHFLWSCRANDAARRELSADWTAAMVFG</sequence>